<dbReference type="OrthoDB" id="5985572at2759"/>
<dbReference type="AlphaFoldDB" id="A0A0T6B8X0"/>
<dbReference type="EMBL" id="LJIG01009088">
    <property type="protein sequence ID" value="KRT83779.1"/>
    <property type="molecule type" value="Genomic_DNA"/>
</dbReference>
<name>A0A0T6B8X0_9SCAR</name>
<evidence type="ECO:0000259" key="4">
    <source>
        <dbReference type="PROSITE" id="PS50038"/>
    </source>
</evidence>
<dbReference type="Pfam" id="PF01392">
    <property type="entry name" value="Fz"/>
    <property type="match status" value="1"/>
</dbReference>
<gene>
    <name evidence="5" type="ORF">AMK59_3852</name>
</gene>
<dbReference type="CDD" id="cd07066">
    <property type="entry name" value="CRD_FZ"/>
    <property type="match status" value="1"/>
</dbReference>
<protein>
    <recommendedName>
        <fullName evidence="4">FZ domain-containing protein</fullName>
    </recommendedName>
</protein>
<dbReference type="PROSITE" id="PS50038">
    <property type="entry name" value="FZ"/>
    <property type="match status" value="1"/>
</dbReference>
<keyword evidence="6" id="KW-1185">Reference proteome</keyword>
<feature type="domain" description="FZ" evidence="4">
    <location>
        <begin position="1"/>
        <end position="86"/>
    </location>
</feature>
<dbReference type="InterPro" id="IPR036790">
    <property type="entry name" value="Frizzled_dom_sf"/>
</dbReference>
<sequence>DVQNNMITFREIADAECFNYAYDFVCNLLQPSCIKGVKEDVMVLPCKSFCREFMQGCGSRLQPKIKSIIDCNRFPEFKGVGSCIHRPNFVPSNLTSELSAIAPNGVNGVANKTSMAQIGVLPTTQDFNNSYISTTISSVSISSISTNLTSVTSPASTTTAQAQNNNSSENS</sequence>
<keyword evidence="1" id="KW-1015">Disulfide bond</keyword>
<proteinExistence type="predicted"/>
<dbReference type="InterPro" id="IPR020067">
    <property type="entry name" value="Frizzled_dom"/>
</dbReference>
<accession>A0A0T6B8X0</accession>
<feature type="non-terminal residue" evidence="5">
    <location>
        <position position="1"/>
    </location>
</feature>
<feature type="region of interest" description="Disordered" evidence="3">
    <location>
        <begin position="152"/>
        <end position="171"/>
    </location>
</feature>
<organism evidence="5 6">
    <name type="scientific">Oryctes borbonicus</name>
    <dbReference type="NCBI Taxonomy" id="1629725"/>
    <lineage>
        <taxon>Eukaryota</taxon>
        <taxon>Metazoa</taxon>
        <taxon>Ecdysozoa</taxon>
        <taxon>Arthropoda</taxon>
        <taxon>Hexapoda</taxon>
        <taxon>Insecta</taxon>
        <taxon>Pterygota</taxon>
        <taxon>Neoptera</taxon>
        <taxon>Endopterygota</taxon>
        <taxon>Coleoptera</taxon>
        <taxon>Polyphaga</taxon>
        <taxon>Scarabaeiformia</taxon>
        <taxon>Scarabaeidae</taxon>
        <taxon>Dynastinae</taxon>
        <taxon>Oryctes</taxon>
    </lineage>
</organism>
<dbReference type="Gene3D" id="1.10.2000.10">
    <property type="entry name" value="Frizzled cysteine-rich domain"/>
    <property type="match status" value="1"/>
</dbReference>
<evidence type="ECO:0000256" key="3">
    <source>
        <dbReference type="SAM" id="MobiDB-lite"/>
    </source>
</evidence>
<comment type="caution">
    <text evidence="2">Lacks conserved residue(s) required for the propagation of feature annotation.</text>
</comment>
<dbReference type="Proteomes" id="UP000051574">
    <property type="component" value="Unassembled WGS sequence"/>
</dbReference>
<evidence type="ECO:0000256" key="2">
    <source>
        <dbReference type="PROSITE-ProRule" id="PRU00090"/>
    </source>
</evidence>
<reference evidence="5 6" key="1">
    <citation type="submission" date="2015-09" db="EMBL/GenBank/DDBJ databases">
        <title>Draft genome of the scarab beetle Oryctes borbonicus.</title>
        <authorList>
            <person name="Meyer J.M."/>
            <person name="Markov G.V."/>
            <person name="Baskaran P."/>
            <person name="Herrmann M."/>
            <person name="Sommer R.J."/>
            <person name="Roedelsperger C."/>
        </authorList>
    </citation>
    <scope>NUCLEOTIDE SEQUENCE [LARGE SCALE GENOMIC DNA]</scope>
    <source>
        <strain evidence="5">OB123</strain>
        <tissue evidence="5">Whole animal</tissue>
    </source>
</reference>
<evidence type="ECO:0000313" key="5">
    <source>
        <dbReference type="EMBL" id="KRT83779.1"/>
    </source>
</evidence>
<dbReference type="SUPFAM" id="SSF63501">
    <property type="entry name" value="Frizzled cysteine-rich domain"/>
    <property type="match status" value="1"/>
</dbReference>
<evidence type="ECO:0000313" key="6">
    <source>
        <dbReference type="Proteomes" id="UP000051574"/>
    </source>
</evidence>
<comment type="caution">
    <text evidence="5">The sequence shown here is derived from an EMBL/GenBank/DDBJ whole genome shotgun (WGS) entry which is preliminary data.</text>
</comment>
<evidence type="ECO:0000256" key="1">
    <source>
        <dbReference type="ARBA" id="ARBA00023157"/>
    </source>
</evidence>